<feature type="transmembrane region" description="Helical" evidence="11">
    <location>
        <begin position="14"/>
        <end position="36"/>
    </location>
</feature>
<accession>A0A369WK03</accession>
<dbReference type="AlphaFoldDB" id="A0A369WK03"/>
<evidence type="ECO:0000256" key="8">
    <source>
        <dbReference type="ARBA" id="ARBA00022989"/>
    </source>
</evidence>
<evidence type="ECO:0000256" key="1">
    <source>
        <dbReference type="ARBA" id="ARBA00004377"/>
    </source>
</evidence>
<evidence type="ECO:0000256" key="5">
    <source>
        <dbReference type="ARBA" id="ARBA00022519"/>
    </source>
</evidence>
<evidence type="ECO:0000256" key="4">
    <source>
        <dbReference type="ARBA" id="ARBA00022475"/>
    </source>
</evidence>
<dbReference type="GO" id="GO:0015627">
    <property type="term" value="C:type II protein secretion system complex"/>
    <property type="evidence" value="ECO:0007669"/>
    <property type="project" value="InterPro"/>
</dbReference>
<dbReference type="Pfam" id="PF04612">
    <property type="entry name" value="T2SSM"/>
    <property type="match status" value="1"/>
</dbReference>
<name>A0A369WK03_9GAMM</name>
<dbReference type="InterPro" id="IPR007690">
    <property type="entry name" value="T2SS_GspM"/>
</dbReference>
<evidence type="ECO:0000256" key="2">
    <source>
        <dbReference type="ARBA" id="ARBA00010637"/>
    </source>
</evidence>
<keyword evidence="6 11" id="KW-0812">Transmembrane</keyword>
<dbReference type="PIRSF" id="PIRSF006291">
    <property type="entry name" value="GspM"/>
    <property type="match status" value="1"/>
</dbReference>
<comment type="function">
    <text evidence="10">Inner membrane component of the type II secretion system required for the energy-dependent secretion of extracellular factors such as proteases and toxins from the periplasm.</text>
</comment>
<evidence type="ECO:0000256" key="9">
    <source>
        <dbReference type="ARBA" id="ARBA00023136"/>
    </source>
</evidence>
<comment type="similarity">
    <text evidence="2 10">Belongs to the GSP M family.</text>
</comment>
<evidence type="ECO:0000256" key="11">
    <source>
        <dbReference type="SAM" id="Phobius"/>
    </source>
</evidence>
<dbReference type="EMBL" id="QQOH01000002">
    <property type="protein sequence ID" value="RDE22370.1"/>
    <property type="molecule type" value="Genomic_DNA"/>
</dbReference>
<comment type="subcellular location">
    <subcellularLocation>
        <location evidence="1">Cell inner membrane</location>
        <topology evidence="1">Single-pass membrane protein</topology>
    </subcellularLocation>
</comment>
<evidence type="ECO:0000256" key="3">
    <source>
        <dbReference type="ARBA" id="ARBA00022448"/>
    </source>
</evidence>
<dbReference type="SUPFAM" id="SSF103054">
    <property type="entry name" value="General secretion pathway protein M, EpsM"/>
    <property type="match status" value="1"/>
</dbReference>
<sequence>MKDWFDQLGRREQVTLVSLFSLLAFLAVYRVAWLPLMEVNLFLKQQNQSAQIQLVDVRELANQYILLKDNVKKADLKHDNLAKIIDKTTNDNQLSMNRFQPSANGDIQIRFDDARFDHFIHWLSVLEHAHQVSVRELSIVPGSDSGLVKVSVKVYL</sequence>
<keyword evidence="9 10" id="KW-0472">Membrane</keyword>
<dbReference type="Gene3D" id="3.30.1360.100">
    <property type="entry name" value="General secretion pathway protein M, EpsM"/>
    <property type="match status" value="1"/>
</dbReference>
<keyword evidence="5 10" id="KW-0997">Cell inner membrane</keyword>
<keyword evidence="8 11" id="KW-1133">Transmembrane helix</keyword>
<reference evidence="12 13" key="1">
    <citation type="submission" date="2018-07" db="EMBL/GenBank/DDBJ databases">
        <title>Motiliproteus coralliicola sp. nov., a bacterium isolated from Coral.</title>
        <authorList>
            <person name="Wang G."/>
        </authorList>
    </citation>
    <scope>NUCLEOTIDE SEQUENCE [LARGE SCALE GENOMIC DNA]</scope>
    <source>
        <strain evidence="12 13">C34</strain>
    </source>
</reference>
<keyword evidence="7 10" id="KW-0653">Protein transport</keyword>
<keyword evidence="3 10" id="KW-0813">Transport</keyword>
<dbReference type="RefSeq" id="WP_114694996.1">
    <property type="nucleotide sequence ID" value="NZ_QQOH01000002.1"/>
</dbReference>
<keyword evidence="13" id="KW-1185">Reference proteome</keyword>
<evidence type="ECO:0000313" key="12">
    <source>
        <dbReference type="EMBL" id="RDE22370.1"/>
    </source>
</evidence>
<gene>
    <name evidence="12" type="ORF">DV711_07100</name>
</gene>
<keyword evidence="4 10" id="KW-1003">Cell membrane</keyword>
<dbReference type="GO" id="GO:0015628">
    <property type="term" value="P:protein secretion by the type II secretion system"/>
    <property type="evidence" value="ECO:0007669"/>
    <property type="project" value="InterPro"/>
</dbReference>
<dbReference type="GO" id="GO:0005886">
    <property type="term" value="C:plasma membrane"/>
    <property type="evidence" value="ECO:0007669"/>
    <property type="project" value="UniProtKB-SubCell"/>
</dbReference>
<comment type="caution">
    <text evidence="12">The sequence shown here is derived from an EMBL/GenBank/DDBJ whole genome shotgun (WGS) entry which is preliminary data.</text>
</comment>
<evidence type="ECO:0000256" key="7">
    <source>
        <dbReference type="ARBA" id="ARBA00022927"/>
    </source>
</evidence>
<organism evidence="12 13">
    <name type="scientific">Motiliproteus coralliicola</name>
    <dbReference type="NCBI Taxonomy" id="2283196"/>
    <lineage>
        <taxon>Bacteria</taxon>
        <taxon>Pseudomonadati</taxon>
        <taxon>Pseudomonadota</taxon>
        <taxon>Gammaproteobacteria</taxon>
        <taxon>Oceanospirillales</taxon>
        <taxon>Oceanospirillaceae</taxon>
        <taxon>Motiliproteus</taxon>
    </lineage>
</organism>
<dbReference type="InterPro" id="IPR023229">
    <property type="entry name" value="T2SS_M_periplasmic_sf"/>
</dbReference>
<evidence type="ECO:0000256" key="6">
    <source>
        <dbReference type="ARBA" id="ARBA00022692"/>
    </source>
</evidence>
<protein>
    <recommendedName>
        <fullName evidence="10">Type II secretion system protein M</fullName>
        <shortName evidence="10">T2SS protein M</shortName>
    </recommendedName>
    <alternativeName>
        <fullName evidence="10">General secretion pathway protein M</fullName>
    </alternativeName>
</protein>
<proteinExistence type="inferred from homology"/>
<dbReference type="OrthoDB" id="6195032at2"/>
<evidence type="ECO:0000256" key="10">
    <source>
        <dbReference type="PIRNR" id="PIRNR006291"/>
    </source>
</evidence>
<evidence type="ECO:0000313" key="13">
    <source>
        <dbReference type="Proteomes" id="UP000253769"/>
    </source>
</evidence>
<dbReference type="Proteomes" id="UP000253769">
    <property type="component" value="Unassembled WGS sequence"/>
</dbReference>